<evidence type="ECO:0000313" key="18">
    <source>
        <dbReference type="Proteomes" id="UP000184476"/>
    </source>
</evidence>
<dbReference type="GO" id="GO:0034039">
    <property type="term" value="F:8-oxo-7,8-dihydroguanine DNA N-glycosylase activity"/>
    <property type="evidence" value="ECO:0007669"/>
    <property type="project" value="TreeGrafter"/>
</dbReference>
<evidence type="ECO:0000256" key="3">
    <source>
        <dbReference type="ARBA" id="ARBA00012045"/>
    </source>
</evidence>
<keyword evidence="8" id="KW-0378">Hydrolase</keyword>
<comment type="catalytic activity">
    <reaction evidence="1 15">
        <text>Hydrolyzes free adenine bases from 7,8-dihydro-8-oxoguanine:adenine mismatched double-stranded DNA, leaving an apurinic site.</text>
        <dbReference type="EC" id="3.2.2.31"/>
    </reaction>
</comment>
<reference evidence="17 18" key="1">
    <citation type="submission" date="2016-11" db="EMBL/GenBank/DDBJ databases">
        <authorList>
            <person name="Jaros S."/>
            <person name="Januszkiewicz K."/>
            <person name="Wedrychowicz H."/>
        </authorList>
    </citation>
    <scope>NUCLEOTIDE SEQUENCE [LARGE SCALE GENOMIC DNA]</scope>
    <source>
        <strain evidence="17 18">DSM 44666</strain>
    </source>
</reference>
<keyword evidence="13 15" id="KW-0326">Glycosidase</keyword>
<dbReference type="InterPro" id="IPR015797">
    <property type="entry name" value="NUDIX_hydrolase-like_dom_sf"/>
</dbReference>
<accession>A0A1M4ZIH1</accession>
<evidence type="ECO:0000256" key="9">
    <source>
        <dbReference type="ARBA" id="ARBA00023004"/>
    </source>
</evidence>
<evidence type="ECO:0000256" key="1">
    <source>
        <dbReference type="ARBA" id="ARBA00000843"/>
    </source>
</evidence>
<feature type="domain" description="HhH-GPD" evidence="16">
    <location>
        <begin position="35"/>
        <end position="186"/>
    </location>
</feature>
<evidence type="ECO:0000256" key="4">
    <source>
        <dbReference type="ARBA" id="ARBA00022023"/>
    </source>
</evidence>
<dbReference type="GO" id="GO:0006298">
    <property type="term" value="P:mismatch repair"/>
    <property type="evidence" value="ECO:0007669"/>
    <property type="project" value="TreeGrafter"/>
</dbReference>
<proteinExistence type="inferred from homology"/>
<dbReference type="OrthoDB" id="9802365at2"/>
<evidence type="ECO:0000256" key="5">
    <source>
        <dbReference type="ARBA" id="ARBA00022485"/>
    </source>
</evidence>
<keyword evidence="9 15" id="KW-0408">Iron</keyword>
<dbReference type="SUPFAM" id="SSF55811">
    <property type="entry name" value="Nudix"/>
    <property type="match status" value="1"/>
</dbReference>
<dbReference type="AlphaFoldDB" id="A0A1M4ZIH1"/>
<dbReference type="InterPro" id="IPR023170">
    <property type="entry name" value="HhH_base_excis_C"/>
</dbReference>
<dbReference type="SUPFAM" id="SSF48150">
    <property type="entry name" value="DNA-glycosylase"/>
    <property type="match status" value="1"/>
</dbReference>
<dbReference type="PANTHER" id="PTHR42944">
    <property type="entry name" value="ADENINE DNA GLYCOSYLASE"/>
    <property type="match status" value="1"/>
</dbReference>
<evidence type="ECO:0000256" key="12">
    <source>
        <dbReference type="ARBA" id="ARBA00023204"/>
    </source>
</evidence>
<evidence type="ECO:0000256" key="10">
    <source>
        <dbReference type="ARBA" id="ARBA00023014"/>
    </source>
</evidence>
<evidence type="ECO:0000256" key="2">
    <source>
        <dbReference type="ARBA" id="ARBA00008343"/>
    </source>
</evidence>
<gene>
    <name evidence="17" type="ORF">SAMN05444392_10963</name>
</gene>
<comment type="similarity">
    <text evidence="2 15">Belongs to the Nth/MutY family.</text>
</comment>
<dbReference type="STRING" id="112248.SAMN05444392_10963"/>
<dbReference type="Pfam" id="PF00730">
    <property type="entry name" value="HhH-GPD"/>
    <property type="match status" value="1"/>
</dbReference>
<evidence type="ECO:0000256" key="6">
    <source>
        <dbReference type="ARBA" id="ARBA00022723"/>
    </source>
</evidence>
<dbReference type="FunFam" id="1.10.340.30:FF:000010">
    <property type="entry name" value="Adenine DNA glycosylase"/>
    <property type="match status" value="1"/>
</dbReference>
<organism evidence="17 18">
    <name type="scientific">Seinonella peptonophila</name>
    <dbReference type="NCBI Taxonomy" id="112248"/>
    <lineage>
        <taxon>Bacteria</taxon>
        <taxon>Bacillati</taxon>
        <taxon>Bacillota</taxon>
        <taxon>Bacilli</taxon>
        <taxon>Bacillales</taxon>
        <taxon>Thermoactinomycetaceae</taxon>
        <taxon>Seinonella</taxon>
    </lineage>
</organism>
<dbReference type="Gene3D" id="1.10.340.30">
    <property type="entry name" value="Hypothetical protein, domain 2"/>
    <property type="match status" value="1"/>
</dbReference>
<dbReference type="InterPro" id="IPR011257">
    <property type="entry name" value="DNA_glycosylase"/>
</dbReference>
<dbReference type="NCBIfam" id="TIGR01084">
    <property type="entry name" value="mutY"/>
    <property type="match status" value="1"/>
</dbReference>
<dbReference type="Gene3D" id="3.90.79.10">
    <property type="entry name" value="Nucleoside Triphosphate Pyrophosphohydrolase"/>
    <property type="match status" value="1"/>
</dbReference>
<dbReference type="InterPro" id="IPR044298">
    <property type="entry name" value="MIG/MutY"/>
</dbReference>
<evidence type="ECO:0000256" key="15">
    <source>
        <dbReference type="RuleBase" id="RU365096"/>
    </source>
</evidence>
<dbReference type="SMART" id="SM00478">
    <property type="entry name" value="ENDO3c"/>
    <property type="match status" value="1"/>
</dbReference>
<evidence type="ECO:0000256" key="7">
    <source>
        <dbReference type="ARBA" id="ARBA00022763"/>
    </source>
</evidence>
<dbReference type="PANTHER" id="PTHR42944:SF1">
    <property type="entry name" value="ADENINE DNA GLYCOSYLASE"/>
    <property type="match status" value="1"/>
</dbReference>
<evidence type="ECO:0000256" key="11">
    <source>
        <dbReference type="ARBA" id="ARBA00023125"/>
    </source>
</evidence>
<dbReference type="EC" id="3.2.2.31" evidence="3 15"/>
<dbReference type="Pfam" id="PF14815">
    <property type="entry name" value="NUDIX_4"/>
    <property type="match status" value="1"/>
</dbReference>
<dbReference type="RefSeq" id="WP_084731569.1">
    <property type="nucleotide sequence ID" value="NZ_FQVL01000009.1"/>
</dbReference>
<dbReference type="GO" id="GO:0000701">
    <property type="term" value="F:purine-specific mismatch base pair DNA N-glycosylase activity"/>
    <property type="evidence" value="ECO:0007669"/>
    <property type="project" value="UniProtKB-EC"/>
</dbReference>
<keyword evidence="10" id="KW-0411">Iron-sulfur</keyword>
<dbReference type="CDD" id="cd00056">
    <property type="entry name" value="ENDO3c"/>
    <property type="match status" value="1"/>
</dbReference>
<dbReference type="GO" id="GO:0035485">
    <property type="term" value="F:adenine/guanine mispair binding"/>
    <property type="evidence" value="ECO:0007669"/>
    <property type="project" value="TreeGrafter"/>
</dbReference>
<dbReference type="InterPro" id="IPR003265">
    <property type="entry name" value="HhH-GPD_domain"/>
</dbReference>
<evidence type="ECO:0000259" key="16">
    <source>
        <dbReference type="SMART" id="SM00478"/>
    </source>
</evidence>
<comment type="function">
    <text evidence="15">Adenine glycosylase active on G-A mispairs.</text>
</comment>
<evidence type="ECO:0000256" key="14">
    <source>
        <dbReference type="ARBA" id="ARBA00058550"/>
    </source>
</evidence>
<keyword evidence="7 15" id="KW-0227">DNA damage</keyword>
<keyword evidence="11" id="KW-0238">DNA-binding</keyword>
<keyword evidence="12" id="KW-0234">DNA repair</keyword>
<evidence type="ECO:0000256" key="8">
    <source>
        <dbReference type="ARBA" id="ARBA00022801"/>
    </source>
</evidence>
<dbReference type="PROSITE" id="PS00764">
    <property type="entry name" value="ENDONUCLEASE_III_1"/>
    <property type="match status" value="1"/>
</dbReference>
<dbReference type="GO" id="GO:0006284">
    <property type="term" value="P:base-excision repair"/>
    <property type="evidence" value="ECO:0007669"/>
    <property type="project" value="UniProtKB-UniRule"/>
</dbReference>
<dbReference type="GO" id="GO:0051539">
    <property type="term" value="F:4 iron, 4 sulfur cluster binding"/>
    <property type="evidence" value="ECO:0007669"/>
    <property type="project" value="UniProtKB-UniRule"/>
</dbReference>
<dbReference type="InterPro" id="IPR004035">
    <property type="entry name" value="Endouclease-III_FeS-bd_BS"/>
</dbReference>
<dbReference type="EMBL" id="FQVL01000009">
    <property type="protein sequence ID" value="SHF17597.1"/>
    <property type="molecule type" value="Genomic_DNA"/>
</dbReference>
<comment type="function">
    <text evidence="14">Base excision repair (BER) glycosylase that initiates repair of A:oxoG to C:G by removing the inappropriately paired adenine base from the DNA backbone, generating an abasic site product. 8-oxoguanine (oxoG) is a genotoxic DNA lesion resulting from oxidation of guanine; this residue is misread by replicative DNA polymerases, that insert adenine instead of cytosine opposite the oxidized damaged base. Shows a powerful dicrimination of A versus C, since it does not cleave cytosine in oxoG:C pairs. May also be able to remove adenine from A:G mispairs, although this activity may not be physiologically relevant.</text>
</comment>
<comment type="cofactor">
    <cofactor evidence="15">
        <name>[4Fe-4S] cluster</name>
        <dbReference type="ChEBI" id="CHEBI:49883"/>
    </cofactor>
    <text evidence="15">Binds 1 [4Fe-4S] cluster.</text>
</comment>
<name>A0A1M4ZIH1_9BACL</name>
<evidence type="ECO:0000256" key="13">
    <source>
        <dbReference type="ARBA" id="ARBA00023295"/>
    </source>
</evidence>
<dbReference type="GO" id="GO:0046872">
    <property type="term" value="F:metal ion binding"/>
    <property type="evidence" value="ECO:0007669"/>
    <property type="project" value="UniProtKB-UniRule"/>
</dbReference>
<dbReference type="FunFam" id="1.10.1670.10:FF:000002">
    <property type="entry name" value="Adenine DNA glycosylase"/>
    <property type="match status" value="1"/>
</dbReference>
<evidence type="ECO:0000313" key="17">
    <source>
        <dbReference type="EMBL" id="SHF17597.1"/>
    </source>
</evidence>
<dbReference type="Gene3D" id="1.10.1670.10">
    <property type="entry name" value="Helix-hairpin-Helix base-excision DNA repair enzymes (C-terminal)"/>
    <property type="match status" value="1"/>
</dbReference>
<protein>
    <recommendedName>
        <fullName evidence="4 15">Adenine DNA glycosylase</fullName>
        <ecNumber evidence="3 15">3.2.2.31</ecNumber>
    </recommendedName>
</protein>
<keyword evidence="5" id="KW-0004">4Fe-4S</keyword>
<keyword evidence="6" id="KW-0479">Metal-binding</keyword>
<dbReference type="GO" id="GO:0032357">
    <property type="term" value="F:oxidized purine DNA binding"/>
    <property type="evidence" value="ECO:0007669"/>
    <property type="project" value="TreeGrafter"/>
</dbReference>
<dbReference type="InterPro" id="IPR005760">
    <property type="entry name" value="A/G_AdeGlyc_MutY"/>
</dbReference>
<dbReference type="InterPro" id="IPR029119">
    <property type="entry name" value="MutY_C"/>
</dbReference>
<dbReference type="Proteomes" id="UP000184476">
    <property type="component" value="Unassembled WGS sequence"/>
</dbReference>
<sequence>MEIQDRLLTWYRENRRDLPWRKDKDPYKIWVSEIMLQQTRVETVIPYFNRFVEQFPTLQHLAEAEEDEVYKAWEGLGYYSRIRNLHSAVKEVQSSYGGYVPYEPKKMARLKGVGPYTLGAVLSIAYDQKLPAVDGNVMRVLSRLFVLTDDIAKPKTRKKIEQLALQLIPEEAPGDFNQALMELGATICVPSSPRCLLCPLQQACQGLATGQHDELPIKTKNKAPLKQKMVFLLIRDQNKLWVEKRPDTGLLAGFWSLPTIERDKGESAIDAAIRWGELHGILLRNGRQVGELEHIFTHRHWNIEVLEMDYLGIENMYNENISLWTYEKFSNSTLANVYRKALKFI</sequence>
<keyword evidence="18" id="KW-1185">Reference proteome</keyword>
<dbReference type="CDD" id="cd03431">
    <property type="entry name" value="NUDIX_DNA_Glycosylase_C-MutY"/>
    <property type="match status" value="1"/>
</dbReference>